<dbReference type="GO" id="GO:0015288">
    <property type="term" value="F:porin activity"/>
    <property type="evidence" value="ECO:0007669"/>
    <property type="project" value="TreeGrafter"/>
</dbReference>
<evidence type="ECO:0000256" key="4">
    <source>
        <dbReference type="ARBA" id="ARBA00023136"/>
    </source>
</evidence>
<keyword evidence="2" id="KW-1134">Transmembrane beta strand</keyword>
<evidence type="ECO:0000256" key="2">
    <source>
        <dbReference type="ARBA" id="ARBA00022452"/>
    </source>
</evidence>
<dbReference type="InterPro" id="IPR051906">
    <property type="entry name" value="TolC-like"/>
</dbReference>
<evidence type="ECO:0000256" key="5">
    <source>
        <dbReference type="ARBA" id="ARBA00023237"/>
    </source>
</evidence>
<dbReference type="GO" id="GO:1990281">
    <property type="term" value="C:efflux pump complex"/>
    <property type="evidence" value="ECO:0007669"/>
    <property type="project" value="TreeGrafter"/>
</dbReference>
<comment type="subcellular location">
    <subcellularLocation>
        <location evidence="1">Cell outer membrane</location>
    </subcellularLocation>
</comment>
<protein>
    <recommendedName>
        <fullName evidence="7">Heavy metal RND efflux outer membrane protein, CzcC family</fullName>
    </recommendedName>
</protein>
<dbReference type="Gene3D" id="1.20.1600.10">
    <property type="entry name" value="Outer membrane efflux proteins (OEP)"/>
    <property type="match status" value="1"/>
</dbReference>
<name>A0A3B0UZS6_9ZZZZ</name>
<dbReference type="GO" id="GO:0009279">
    <property type="term" value="C:cell outer membrane"/>
    <property type="evidence" value="ECO:0007669"/>
    <property type="project" value="UniProtKB-SubCell"/>
</dbReference>
<dbReference type="PANTHER" id="PTHR30026:SF20">
    <property type="entry name" value="OUTER MEMBRANE PROTEIN TOLC"/>
    <property type="match status" value="1"/>
</dbReference>
<reference evidence="6" key="1">
    <citation type="submission" date="2018-06" db="EMBL/GenBank/DDBJ databases">
        <authorList>
            <person name="Zhirakovskaya E."/>
        </authorList>
    </citation>
    <scope>NUCLEOTIDE SEQUENCE</scope>
</reference>
<keyword evidence="4" id="KW-0472">Membrane</keyword>
<evidence type="ECO:0000256" key="3">
    <source>
        <dbReference type="ARBA" id="ARBA00022692"/>
    </source>
</evidence>
<dbReference type="SUPFAM" id="SSF56954">
    <property type="entry name" value="Outer membrane efflux proteins (OEP)"/>
    <property type="match status" value="1"/>
</dbReference>
<keyword evidence="5" id="KW-0998">Cell outer membrane</keyword>
<evidence type="ECO:0000313" key="6">
    <source>
        <dbReference type="EMBL" id="VAW36678.1"/>
    </source>
</evidence>
<evidence type="ECO:0000256" key="1">
    <source>
        <dbReference type="ARBA" id="ARBA00004442"/>
    </source>
</evidence>
<accession>A0A3B0UZS6</accession>
<gene>
    <name evidence="6" type="ORF">MNBD_DELTA02-655</name>
</gene>
<dbReference type="PANTHER" id="PTHR30026">
    <property type="entry name" value="OUTER MEMBRANE PROTEIN TOLC"/>
    <property type="match status" value="1"/>
</dbReference>
<organism evidence="6">
    <name type="scientific">hydrothermal vent metagenome</name>
    <dbReference type="NCBI Taxonomy" id="652676"/>
    <lineage>
        <taxon>unclassified sequences</taxon>
        <taxon>metagenomes</taxon>
        <taxon>ecological metagenomes</taxon>
    </lineage>
</organism>
<dbReference type="EMBL" id="UOEZ01000043">
    <property type="protein sequence ID" value="VAW36678.1"/>
    <property type="molecule type" value="Genomic_DNA"/>
</dbReference>
<dbReference type="GO" id="GO:0015562">
    <property type="term" value="F:efflux transmembrane transporter activity"/>
    <property type="evidence" value="ECO:0007669"/>
    <property type="project" value="InterPro"/>
</dbReference>
<proteinExistence type="predicted"/>
<keyword evidence="3" id="KW-0812">Transmembrane</keyword>
<dbReference type="AlphaFoldDB" id="A0A3B0UZS6"/>
<sequence>MTLPTKTLLLRTVIATLTLGLSLVLASAALAGNNSGAAAATERPAAVKLETLIEQGLRDSPAIKAKRSAWRKAIERYPQARSLADPMLVYTQPIEKLETRLGPVMRSIRLSQAFPFPGTLSTQGKVARKEAIIARLALDRAARQLVLDIKKAYYELYYLDKATLLAKEKTRLYKYLTKARSNDYSVESTDFYDVIEAETRFADAEYELILLGELREAAVSNLNTLLNLEPERHIGPLTETSIEAPETRLNELYKDLNKNEELLASKVLIEKSVLKEKLARLKTRPAFRIGLNYTEIGMPEADGLKDGGNDAVAATLGITLPIWHKKNKGVIAEAKHARLGAEQAKAALINSLSAKAKSSYIDMQSNYQLIKLYSDSLIPKADKLITTAEAAYKNGKGGLSDLFEPRIMRVQFEMAYYRAAANYKKNRAELEKLTAGFTLKESTDE</sequence>
<evidence type="ECO:0008006" key="7">
    <source>
        <dbReference type="Google" id="ProtNLM"/>
    </source>
</evidence>